<dbReference type="Proteomes" id="UP000670092">
    <property type="component" value="Unassembled WGS sequence"/>
</dbReference>
<dbReference type="EMBL" id="JAEVHI010000001">
    <property type="protein sequence ID" value="KAG5304055.1"/>
    <property type="molecule type" value="Genomic_DNA"/>
</dbReference>
<evidence type="ECO:0000313" key="2">
    <source>
        <dbReference type="Proteomes" id="UP000670092"/>
    </source>
</evidence>
<sequence length="26" mass="3232">MFRESQIWKATSIRSLRSRMCQGRFR</sequence>
<proteinExistence type="predicted"/>
<organism evidence="1 2">
    <name type="scientific">Ajellomyces capsulatus</name>
    <name type="common">Darling's disease fungus</name>
    <name type="synonym">Histoplasma capsulatum</name>
    <dbReference type="NCBI Taxonomy" id="5037"/>
    <lineage>
        <taxon>Eukaryota</taxon>
        <taxon>Fungi</taxon>
        <taxon>Dikarya</taxon>
        <taxon>Ascomycota</taxon>
        <taxon>Pezizomycotina</taxon>
        <taxon>Eurotiomycetes</taxon>
        <taxon>Eurotiomycetidae</taxon>
        <taxon>Onygenales</taxon>
        <taxon>Ajellomycetaceae</taxon>
        <taxon>Histoplasma</taxon>
    </lineage>
</organism>
<comment type="caution">
    <text evidence="1">The sequence shown here is derived from an EMBL/GenBank/DDBJ whole genome shotgun (WGS) entry which is preliminary data.</text>
</comment>
<gene>
    <name evidence="1" type="ORF">I7I52_02260</name>
</gene>
<name>A0A8H8D6S2_AJECA</name>
<dbReference type="VEuPathDB" id="FungiDB:I7I52_02260"/>
<dbReference type="AlphaFoldDB" id="A0A8H8D6S2"/>
<reference evidence="1 2" key="1">
    <citation type="submission" date="2021-01" db="EMBL/GenBank/DDBJ databases">
        <title>Chromosome-level genome assembly of a human fungal pathogen reveals clustering of transcriptionally co-regulated genes.</title>
        <authorList>
            <person name="Voorhies M."/>
            <person name="Cohen S."/>
            <person name="Shea T.P."/>
            <person name="Petrus S."/>
            <person name="Munoz J.F."/>
            <person name="Poplawski S."/>
            <person name="Goldman W.E."/>
            <person name="Michael T."/>
            <person name="Cuomo C.A."/>
            <person name="Sil A."/>
            <person name="Beyhan S."/>
        </authorList>
    </citation>
    <scope>NUCLEOTIDE SEQUENCE [LARGE SCALE GENOMIC DNA]</scope>
    <source>
        <strain evidence="1 2">G184AR</strain>
    </source>
</reference>
<protein>
    <submittedName>
        <fullName evidence="1">DUF2183 superfamily domain-containing protein</fullName>
    </submittedName>
</protein>
<evidence type="ECO:0000313" key="1">
    <source>
        <dbReference type="EMBL" id="KAG5304055.1"/>
    </source>
</evidence>
<accession>A0A8H8D6S2</accession>